<keyword evidence="9" id="KW-0968">Cytoplasmic vesicle</keyword>
<dbReference type="AlphaFoldDB" id="A0A401S5U3"/>
<evidence type="ECO:0000256" key="4">
    <source>
        <dbReference type="ARBA" id="ARBA00023006"/>
    </source>
</evidence>
<evidence type="ECO:0000313" key="12">
    <source>
        <dbReference type="EMBL" id="GCC25765.1"/>
    </source>
</evidence>
<keyword evidence="3" id="KW-0963">Cytoplasm</keyword>
<keyword evidence="7" id="KW-0804">Transcription</keyword>
<dbReference type="OrthoDB" id="10041339at2759"/>
<gene>
    <name evidence="12" type="ORF">chiPu_0004176</name>
</gene>
<organism evidence="12 13">
    <name type="scientific">Chiloscyllium punctatum</name>
    <name type="common">Brownbanded bambooshark</name>
    <name type="synonym">Hemiscyllium punctatum</name>
    <dbReference type="NCBI Taxonomy" id="137246"/>
    <lineage>
        <taxon>Eukaryota</taxon>
        <taxon>Metazoa</taxon>
        <taxon>Chordata</taxon>
        <taxon>Craniata</taxon>
        <taxon>Vertebrata</taxon>
        <taxon>Chondrichthyes</taxon>
        <taxon>Elasmobranchii</taxon>
        <taxon>Galeomorphii</taxon>
        <taxon>Galeoidea</taxon>
        <taxon>Orectolobiformes</taxon>
        <taxon>Hemiscylliidae</taxon>
        <taxon>Chiloscyllium</taxon>
    </lineage>
</organism>
<dbReference type="PANTHER" id="PTHR31671">
    <property type="entry name" value="DIABETES AND OBESITY REGULATED, ISOFORM G"/>
    <property type="match status" value="1"/>
</dbReference>
<comment type="subcellular location">
    <subcellularLocation>
        <location evidence="2">Cytoplasm</location>
        <location evidence="2">Cytosol</location>
    </subcellularLocation>
    <subcellularLocation>
        <location evidence="1">Cytoplasmic vesicle</location>
        <location evidence="1">Autophagosome</location>
    </subcellularLocation>
    <subcellularLocation>
        <location evidence="10">Nucleus</location>
        <location evidence="10">Nuclear body</location>
    </subcellularLocation>
</comment>
<keyword evidence="6" id="KW-0010">Activator</keyword>
<dbReference type="GO" id="GO:0000045">
    <property type="term" value="P:autophagosome assembly"/>
    <property type="evidence" value="ECO:0007669"/>
    <property type="project" value="TreeGrafter"/>
</dbReference>
<dbReference type="GO" id="GO:0045893">
    <property type="term" value="P:positive regulation of DNA-templated transcription"/>
    <property type="evidence" value="ECO:0007669"/>
    <property type="project" value="TreeGrafter"/>
</dbReference>
<evidence type="ECO:0000256" key="2">
    <source>
        <dbReference type="ARBA" id="ARBA00004514"/>
    </source>
</evidence>
<dbReference type="GO" id="GO:0005829">
    <property type="term" value="C:cytosol"/>
    <property type="evidence" value="ECO:0007669"/>
    <property type="project" value="UniProtKB-SubCell"/>
</dbReference>
<dbReference type="InterPro" id="IPR029431">
    <property type="entry name" value="TP53INP"/>
</dbReference>
<evidence type="ECO:0000256" key="8">
    <source>
        <dbReference type="ARBA" id="ARBA00023242"/>
    </source>
</evidence>
<feature type="region of interest" description="Disordered" evidence="11">
    <location>
        <begin position="56"/>
        <end position="75"/>
    </location>
</feature>
<accession>A0A401S5U3</accession>
<evidence type="ECO:0000256" key="11">
    <source>
        <dbReference type="SAM" id="MobiDB-lite"/>
    </source>
</evidence>
<evidence type="ECO:0000256" key="1">
    <source>
        <dbReference type="ARBA" id="ARBA00004419"/>
    </source>
</evidence>
<evidence type="ECO:0000256" key="9">
    <source>
        <dbReference type="ARBA" id="ARBA00023329"/>
    </source>
</evidence>
<protein>
    <recommendedName>
        <fullName evidence="14">Tumor protein p53-inducible nuclear protein 1</fullName>
    </recommendedName>
</protein>
<dbReference type="GO" id="GO:0016604">
    <property type="term" value="C:nuclear body"/>
    <property type="evidence" value="ECO:0007669"/>
    <property type="project" value="UniProtKB-SubCell"/>
</dbReference>
<comment type="caution">
    <text evidence="12">The sequence shown here is derived from an EMBL/GenBank/DDBJ whole genome shotgun (WGS) entry which is preliminary data.</text>
</comment>
<proteinExistence type="predicted"/>
<dbReference type="PANTHER" id="PTHR31671:SF3">
    <property type="entry name" value="DIABETES AND OBESITY REGULATED, ISOFORM G"/>
    <property type="match status" value="1"/>
</dbReference>
<evidence type="ECO:0000256" key="7">
    <source>
        <dbReference type="ARBA" id="ARBA00023163"/>
    </source>
</evidence>
<dbReference type="GO" id="GO:0031410">
    <property type="term" value="C:cytoplasmic vesicle"/>
    <property type="evidence" value="ECO:0007669"/>
    <property type="project" value="UniProtKB-KW"/>
</dbReference>
<evidence type="ECO:0000256" key="10">
    <source>
        <dbReference type="ARBA" id="ARBA00034306"/>
    </source>
</evidence>
<name>A0A401S5U3_CHIPU</name>
<sequence length="163" mass="19385">MLGKLTRFFLGEMDREDNEGMSGMNNILYENEEDDWIIVNIQVEYPVTRLEINPLEDQLGHPSSNNHDSEEATELTEKLEGHRAVPVAHYIPRRMSTLFGDCGMVHTNQMRVMQRAKLYAERRKLSRNQLLRQNRTRKRHCTKETSARHFKQPRQRISRYSWQ</sequence>
<keyword evidence="13" id="KW-1185">Reference proteome</keyword>
<evidence type="ECO:0000256" key="5">
    <source>
        <dbReference type="ARBA" id="ARBA00023015"/>
    </source>
</evidence>
<keyword evidence="4" id="KW-0072">Autophagy</keyword>
<dbReference type="EMBL" id="BEZZ01000097">
    <property type="protein sequence ID" value="GCC25765.1"/>
    <property type="molecule type" value="Genomic_DNA"/>
</dbReference>
<keyword evidence="8" id="KW-0539">Nucleus</keyword>
<feature type="compositionally biased region" description="Basic residues" evidence="11">
    <location>
        <begin position="148"/>
        <end position="157"/>
    </location>
</feature>
<evidence type="ECO:0008006" key="14">
    <source>
        <dbReference type="Google" id="ProtNLM"/>
    </source>
</evidence>
<evidence type="ECO:0000256" key="6">
    <source>
        <dbReference type="ARBA" id="ARBA00023159"/>
    </source>
</evidence>
<keyword evidence="5" id="KW-0805">Transcription regulation</keyword>
<evidence type="ECO:0000256" key="3">
    <source>
        <dbReference type="ARBA" id="ARBA00022490"/>
    </source>
</evidence>
<dbReference type="GO" id="GO:0005776">
    <property type="term" value="C:autophagosome"/>
    <property type="evidence" value="ECO:0007669"/>
    <property type="project" value="UniProtKB-SubCell"/>
</dbReference>
<feature type="region of interest" description="Disordered" evidence="11">
    <location>
        <begin position="133"/>
        <end position="163"/>
    </location>
</feature>
<reference evidence="12 13" key="1">
    <citation type="journal article" date="2018" name="Nat. Ecol. Evol.">
        <title>Shark genomes provide insights into elasmobranch evolution and the origin of vertebrates.</title>
        <authorList>
            <person name="Hara Y"/>
            <person name="Yamaguchi K"/>
            <person name="Onimaru K"/>
            <person name="Kadota M"/>
            <person name="Koyanagi M"/>
            <person name="Keeley SD"/>
            <person name="Tatsumi K"/>
            <person name="Tanaka K"/>
            <person name="Motone F"/>
            <person name="Kageyama Y"/>
            <person name="Nozu R"/>
            <person name="Adachi N"/>
            <person name="Nishimura O"/>
            <person name="Nakagawa R"/>
            <person name="Tanegashima C"/>
            <person name="Kiyatake I"/>
            <person name="Matsumoto R"/>
            <person name="Murakumo K"/>
            <person name="Nishida K"/>
            <person name="Terakita A"/>
            <person name="Kuratani S"/>
            <person name="Sato K"/>
            <person name="Hyodo S Kuraku.S."/>
        </authorList>
    </citation>
    <scope>NUCLEOTIDE SEQUENCE [LARGE SCALE GENOMIC DNA]</scope>
</reference>
<dbReference type="OMA" id="GGWVIVN"/>
<dbReference type="Proteomes" id="UP000287033">
    <property type="component" value="Unassembled WGS sequence"/>
</dbReference>
<evidence type="ECO:0000313" key="13">
    <source>
        <dbReference type="Proteomes" id="UP000287033"/>
    </source>
</evidence>